<comment type="function">
    <text evidence="6">Involved in the maturation of mitochondrial 4Fe-4S proteins functioning late in the iron-sulfur cluster assembly pathway. May be involved in the binding of an intermediate of Fe/S cluster assembly.</text>
</comment>
<keyword evidence="5" id="KW-0496">Mitochondrion</keyword>
<dbReference type="Gene3D" id="2.60.300.12">
    <property type="entry name" value="HesB-like domain"/>
    <property type="match status" value="1"/>
</dbReference>
<proteinExistence type="inferred from homology"/>
<evidence type="ECO:0000256" key="2">
    <source>
        <dbReference type="ARBA" id="ARBA00006718"/>
    </source>
</evidence>
<evidence type="ECO:0000256" key="3">
    <source>
        <dbReference type="ARBA" id="ARBA00022723"/>
    </source>
</evidence>
<keyword evidence="3" id="KW-0479">Metal-binding</keyword>
<comment type="subcellular location">
    <subcellularLocation>
        <location evidence="1">Mitochondrion</location>
    </subcellularLocation>
</comment>
<dbReference type="GO" id="GO:0051537">
    <property type="term" value="F:2 iron, 2 sulfur cluster binding"/>
    <property type="evidence" value="ECO:0007669"/>
    <property type="project" value="TreeGrafter"/>
</dbReference>
<feature type="domain" description="Core" evidence="10">
    <location>
        <begin position="50"/>
        <end position="147"/>
    </location>
</feature>
<dbReference type="GO" id="GO:0051539">
    <property type="term" value="F:4 iron, 4 sulfur cluster binding"/>
    <property type="evidence" value="ECO:0007669"/>
    <property type="project" value="TreeGrafter"/>
</dbReference>
<protein>
    <recommendedName>
        <fullName evidence="7">Iron-sulfur cluster assembly 2 homolog, mitochondrial</fullName>
    </recommendedName>
    <alternativeName>
        <fullName evidence="8">HESB-like domain-containing protein 1</fullName>
    </alternativeName>
</protein>
<evidence type="ECO:0000256" key="5">
    <source>
        <dbReference type="ARBA" id="ARBA00023128"/>
    </source>
</evidence>
<evidence type="ECO:0000256" key="6">
    <source>
        <dbReference type="ARBA" id="ARBA00057540"/>
    </source>
</evidence>
<sequence length="155" mass="16967">MFVSLLKNICGNTSKSSAFFSRIKPRFTGVSPIIYKNAFSTKTAPENNSLVISESCVKRLKEIASNGVFLRITIDGGGCSGFQYKFDLDSELKTDDVCFNQDGVSVVADKISLDFLKGSTVEYKEELIRSAFRIVDNPQAEAKCSCGTSFAVKMS</sequence>
<dbReference type="Pfam" id="PF01521">
    <property type="entry name" value="Fe-S_biosyn"/>
    <property type="match status" value="1"/>
</dbReference>
<dbReference type="NCBIfam" id="TIGR00049">
    <property type="entry name" value="iron-sulfur cluster assembly accessory protein"/>
    <property type="match status" value="1"/>
</dbReference>
<dbReference type="Proteomes" id="UP001054837">
    <property type="component" value="Unassembled WGS sequence"/>
</dbReference>
<evidence type="ECO:0000256" key="7">
    <source>
        <dbReference type="ARBA" id="ARBA00073313"/>
    </source>
</evidence>
<organism evidence="11 12">
    <name type="scientific">Caerostris darwini</name>
    <dbReference type="NCBI Taxonomy" id="1538125"/>
    <lineage>
        <taxon>Eukaryota</taxon>
        <taxon>Metazoa</taxon>
        <taxon>Ecdysozoa</taxon>
        <taxon>Arthropoda</taxon>
        <taxon>Chelicerata</taxon>
        <taxon>Arachnida</taxon>
        <taxon>Araneae</taxon>
        <taxon>Araneomorphae</taxon>
        <taxon>Entelegynae</taxon>
        <taxon>Araneoidea</taxon>
        <taxon>Araneidae</taxon>
        <taxon>Caerostris</taxon>
    </lineage>
</organism>
<name>A0AAV4QD99_9ARAC</name>
<evidence type="ECO:0000313" key="12">
    <source>
        <dbReference type="Proteomes" id="UP001054837"/>
    </source>
</evidence>
<evidence type="ECO:0000313" key="11">
    <source>
        <dbReference type="EMBL" id="GIY07090.1"/>
    </source>
</evidence>
<dbReference type="InterPro" id="IPR035903">
    <property type="entry name" value="HesB-like_dom_sf"/>
</dbReference>
<evidence type="ECO:0000256" key="4">
    <source>
        <dbReference type="ARBA" id="ARBA00023004"/>
    </source>
</evidence>
<evidence type="ECO:0000256" key="9">
    <source>
        <dbReference type="ARBA" id="ARBA00093471"/>
    </source>
</evidence>
<evidence type="ECO:0000259" key="10">
    <source>
        <dbReference type="Pfam" id="PF01521"/>
    </source>
</evidence>
<dbReference type="GO" id="GO:0005506">
    <property type="term" value="F:iron ion binding"/>
    <property type="evidence" value="ECO:0007669"/>
    <property type="project" value="TreeGrafter"/>
</dbReference>
<accession>A0AAV4QD99</accession>
<comment type="subunit">
    <text evidence="9">Heterotetramer; forms a dimer of dimers with IBA57. Interacts with [2Fe-2S]-ISCA2 forming the heterodimer [2Fe- 2S]-ISCA2-IBA57 complex; [2Fe-2S] cluster binding is absolutely required to promote the complex formation.</text>
</comment>
<dbReference type="PANTHER" id="PTHR43011:SF1">
    <property type="entry name" value="IRON-SULFUR CLUSTER ASSEMBLY 2 HOMOLOG, MITOCHONDRIAL"/>
    <property type="match status" value="1"/>
</dbReference>
<dbReference type="FunFam" id="2.60.300.12:FF:000006">
    <property type="entry name" value="Iron-sulfur cluster assembly 2 mitochondrial"/>
    <property type="match status" value="1"/>
</dbReference>
<comment type="similarity">
    <text evidence="2">Belongs to the HesB/IscA family.</text>
</comment>
<gene>
    <name evidence="11" type="primary">Isca2</name>
    <name evidence="11" type="ORF">CDAR_365491</name>
</gene>
<keyword evidence="4" id="KW-0408">Iron</keyword>
<dbReference type="GO" id="GO:0016226">
    <property type="term" value="P:iron-sulfur cluster assembly"/>
    <property type="evidence" value="ECO:0007669"/>
    <property type="project" value="InterPro"/>
</dbReference>
<dbReference type="InterPro" id="IPR000361">
    <property type="entry name" value="ATAP_core_dom"/>
</dbReference>
<keyword evidence="12" id="KW-1185">Reference proteome</keyword>
<evidence type="ECO:0000256" key="1">
    <source>
        <dbReference type="ARBA" id="ARBA00004173"/>
    </source>
</evidence>
<dbReference type="InterPro" id="IPR016092">
    <property type="entry name" value="ATAP"/>
</dbReference>
<dbReference type="PANTHER" id="PTHR43011">
    <property type="entry name" value="IRON-SULFUR CLUSTER ASSEMBLY 2 HOMOLOG, MITOCHONDRIAL"/>
    <property type="match status" value="1"/>
</dbReference>
<dbReference type="EMBL" id="BPLQ01004299">
    <property type="protein sequence ID" value="GIY07090.1"/>
    <property type="molecule type" value="Genomic_DNA"/>
</dbReference>
<dbReference type="GO" id="GO:0120510">
    <property type="term" value="C:mitochondrial [4Fe-4S] assembly complex"/>
    <property type="evidence" value="ECO:0007669"/>
    <property type="project" value="UniProtKB-ARBA"/>
</dbReference>
<dbReference type="SUPFAM" id="SSF89360">
    <property type="entry name" value="HesB-like domain"/>
    <property type="match status" value="1"/>
</dbReference>
<reference evidence="11 12" key="1">
    <citation type="submission" date="2021-06" db="EMBL/GenBank/DDBJ databases">
        <title>Caerostris darwini draft genome.</title>
        <authorList>
            <person name="Kono N."/>
            <person name="Arakawa K."/>
        </authorList>
    </citation>
    <scope>NUCLEOTIDE SEQUENCE [LARGE SCALE GENOMIC DNA]</scope>
</reference>
<dbReference type="AlphaFoldDB" id="A0AAV4QD99"/>
<evidence type="ECO:0000256" key="8">
    <source>
        <dbReference type="ARBA" id="ARBA00077082"/>
    </source>
</evidence>
<comment type="caution">
    <text evidence="11">The sequence shown here is derived from an EMBL/GenBank/DDBJ whole genome shotgun (WGS) entry which is preliminary data.</text>
</comment>